<gene>
    <name evidence="1" type="ORF">DCAF_LOCUS6653</name>
</gene>
<dbReference type="AlphaFoldDB" id="A0AAV1R6F8"/>
<evidence type="ECO:0000313" key="2">
    <source>
        <dbReference type="Proteomes" id="UP001314170"/>
    </source>
</evidence>
<sequence>MFGKLSAPTKNHDDGWSCKFDWLMGLERKAFVWKAYKYKPIVDSIRPKREQP</sequence>
<organism evidence="1 2">
    <name type="scientific">Dovyalis caffra</name>
    <dbReference type="NCBI Taxonomy" id="77055"/>
    <lineage>
        <taxon>Eukaryota</taxon>
        <taxon>Viridiplantae</taxon>
        <taxon>Streptophyta</taxon>
        <taxon>Embryophyta</taxon>
        <taxon>Tracheophyta</taxon>
        <taxon>Spermatophyta</taxon>
        <taxon>Magnoliopsida</taxon>
        <taxon>eudicotyledons</taxon>
        <taxon>Gunneridae</taxon>
        <taxon>Pentapetalae</taxon>
        <taxon>rosids</taxon>
        <taxon>fabids</taxon>
        <taxon>Malpighiales</taxon>
        <taxon>Salicaceae</taxon>
        <taxon>Flacourtieae</taxon>
        <taxon>Dovyalis</taxon>
    </lineage>
</organism>
<dbReference type="Proteomes" id="UP001314170">
    <property type="component" value="Unassembled WGS sequence"/>
</dbReference>
<comment type="caution">
    <text evidence="1">The sequence shown here is derived from an EMBL/GenBank/DDBJ whole genome shotgun (WGS) entry which is preliminary data.</text>
</comment>
<name>A0AAV1R6F8_9ROSI</name>
<dbReference type="EMBL" id="CAWUPB010000905">
    <property type="protein sequence ID" value="CAK7328909.1"/>
    <property type="molecule type" value="Genomic_DNA"/>
</dbReference>
<proteinExistence type="predicted"/>
<feature type="non-terminal residue" evidence="1">
    <location>
        <position position="52"/>
    </location>
</feature>
<keyword evidence="2" id="KW-1185">Reference proteome</keyword>
<accession>A0AAV1R6F8</accession>
<protein>
    <submittedName>
        <fullName evidence="1">Uncharacterized protein</fullName>
    </submittedName>
</protein>
<evidence type="ECO:0000313" key="1">
    <source>
        <dbReference type="EMBL" id="CAK7328909.1"/>
    </source>
</evidence>
<reference evidence="1 2" key="1">
    <citation type="submission" date="2024-01" db="EMBL/GenBank/DDBJ databases">
        <authorList>
            <person name="Waweru B."/>
        </authorList>
    </citation>
    <scope>NUCLEOTIDE SEQUENCE [LARGE SCALE GENOMIC DNA]</scope>
</reference>